<evidence type="ECO:0000256" key="1">
    <source>
        <dbReference type="SAM" id="MobiDB-lite"/>
    </source>
</evidence>
<proteinExistence type="predicted"/>
<organism evidence="2 3">
    <name type="scientific">Agromyces ramosus</name>
    <dbReference type="NCBI Taxonomy" id="33879"/>
    <lineage>
        <taxon>Bacteria</taxon>
        <taxon>Bacillati</taxon>
        <taxon>Actinomycetota</taxon>
        <taxon>Actinomycetes</taxon>
        <taxon>Micrococcales</taxon>
        <taxon>Microbacteriaceae</taxon>
        <taxon>Agromyces</taxon>
    </lineage>
</organism>
<feature type="compositionally biased region" description="Basic and acidic residues" evidence="1">
    <location>
        <begin position="1"/>
        <end position="12"/>
    </location>
</feature>
<protein>
    <submittedName>
        <fullName evidence="2">Uncharacterized protein</fullName>
    </submittedName>
</protein>
<feature type="region of interest" description="Disordered" evidence="1">
    <location>
        <begin position="1"/>
        <end position="53"/>
    </location>
</feature>
<comment type="caution">
    <text evidence="2">The sequence shown here is derived from an EMBL/GenBank/DDBJ whole genome shotgun (WGS) entry which is preliminary data.</text>
</comment>
<dbReference type="Proteomes" id="UP001239083">
    <property type="component" value="Unassembled WGS sequence"/>
</dbReference>
<evidence type="ECO:0000313" key="3">
    <source>
        <dbReference type="Proteomes" id="UP001239083"/>
    </source>
</evidence>
<name>A0ABU0R4N1_9MICO</name>
<evidence type="ECO:0000313" key="2">
    <source>
        <dbReference type="EMBL" id="MDQ0893030.1"/>
    </source>
</evidence>
<keyword evidence="3" id="KW-1185">Reference proteome</keyword>
<dbReference type="EMBL" id="JAUSYY010000001">
    <property type="protein sequence ID" value="MDQ0893030.1"/>
    <property type="molecule type" value="Genomic_DNA"/>
</dbReference>
<reference evidence="2 3" key="1">
    <citation type="submission" date="2023-07" db="EMBL/GenBank/DDBJ databases">
        <title>Comparative genomics of wheat-associated soil bacteria to identify genetic determinants of phenazine resistance.</title>
        <authorList>
            <person name="Mouncey N."/>
        </authorList>
    </citation>
    <scope>NUCLEOTIDE SEQUENCE [LARGE SCALE GENOMIC DNA]</scope>
    <source>
        <strain evidence="2 3">V3I3</strain>
    </source>
</reference>
<dbReference type="RefSeq" id="WP_307039125.1">
    <property type="nucleotide sequence ID" value="NZ_JAUSYY010000001.1"/>
</dbReference>
<feature type="compositionally biased region" description="Basic and acidic residues" evidence="1">
    <location>
        <begin position="37"/>
        <end position="53"/>
    </location>
</feature>
<sequence>MSDPDPTDRSAEEADQAVQAVEQHQRAEEDADPDEEVVIRDPETGAMSEERAQ</sequence>
<gene>
    <name evidence="2" type="ORF">QFZ26_000585</name>
</gene>
<accession>A0ABU0R4N1</accession>